<proteinExistence type="predicted"/>
<dbReference type="SFLD" id="SFLDG01061">
    <property type="entry name" value="methylthiotransferase"/>
    <property type="match status" value="1"/>
</dbReference>
<evidence type="ECO:0000256" key="7">
    <source>
        <dbReference type="ARBA" id="ARBA00023004"/>
    </source>
</evidence>
<dbReference type="SMART" id="SM00729">
    <property type="entry name" value="Elp3"/>
    <property type="match status" value="1"/>
</dbReference>
<dbReference type="InterPro" id="IPR038135">
    <property type="entry name" value="Methylthiotransferase_N_sf"/>
</dbReference>
<evidence type="ECO:0000256" key="1">
    <source>
        <dbReference type="ARBA" id="ARBA00001966"/>
    </source>
</evidence>
<reference evidence="11 12" key="1">
    <citation type="submission" date="2020-08" db="EMBL/GenBank/DDBJ databases">
        <title>Genome public.</title>
        <authorList>
            <person name="Liu C."/>
            <person name="Sun Q."/>
        </authorList>
    </citation>
    <scope>NUCLEOTIDE SEQUENCE [LARGE SCALE GENOMIC DNA]</scope>
    <source>
        <strain evidence="11 12">BX1</strain>
    </source>
</reference>
<dbReference type="RefSeq" id="WP_262399275.1">
    <property type="nucleotide sequence ID" value="NZ_JACRTB010000006.1"/>
</dbReference>
<evidence type="ECO:0000259" key="9">
    <source>
        <dbReference type="PROSITE" id="PS51449"/>
    </source>
</evidence>
<dbReference type="InterPro" id="IPR006467">
    <property type="entry name" value="MiaB-like_bact"/>
</dbReference>
<dbReference type="NCBIfam" id="TIGR00089">
    <property type="entry name" value="MiaB/RimO family radical SAM methylthiotransferase"/>
    <property type="match status" value="1"/>
</dbReference>
<keyword evidence="2" id="KW-0004">4Fe-4S</keyword>
<evidence type="ECO:0000256" key="2">
    <source>
        <dbReference type="ARBA" id="ARBA00022485"/>
    </source>
</evidence>
<dbReference type="Pfam" id="PF00919">
    <property type="entry name" value="UPF0004"/>
    <property type="match status" value="1"/>
</dbReference>
<keyword evidence="6" id="KW-0479">Metal-binding</keyword>
<keyword evidence="3" id="KW-0963">Cytoplasm</keyword>
<dbReference type="SUPFAM" id="SSF102114">
    <property type="entry name" value="Radical SAM enzymes"/>
    <property type="match status" value="1"/>
</dbReference>
<keyword evidence="8" id="KW-0411">Iron-sulfur</keyword>
<dbReference type="InterPro" id="IPR013848">
    <property type="entry name" value="Methylthiotransferase_N"/>
</dbReference>
<evidence type="ECO:0000256" key="8">
    <source>
        <dbReference type="ARBA" id="ARBA00023014"/>
    </source>
</evidence>
<accession>A0ABR7NGX8</accession>
<keyword evidence="4" id="KW-0808">Transferase</keyword>
<feature type="domain" description="MTTase N-terminal" evidence="9">
    <location>
        <begin position="1"/>
        <end position="112"/>
    </location>
</feature>
<comment type="caution">
    <text evidence="11">The sequence shown here is derived from an EMBL/GenBank/DDBJ whole genome shotgun (WGS) entry which is preliminary data.</text>
</comment>
<dbReference type="NCBIfam" id="TIGR01579">
    <property type="entry name" value="MiaB-like-C"/>
    <property type="match status" value="1"/>
</dbReference>
<dbReference type="Pfam" id="PF04055">
    <property type="entry name" value="Radical_SAM"/>
    <property type="match status" value="1"/>
</dbReference>
<sequence>MRVRFLSLGCRVNQYEAQALEGLFSQNGFTVVLDGEADVFVINSCTVTSAADRKSRQAVRRVRREHPGAVVVLTGCLPQAAPDAARALPEADIVTGSLDRAGLVGKVQSFLRDGERRVSIPAFSPGEAFEPLEIGRFDESFQRAYLKVEDGCDRFCSYCAIPLARGPVRSRPPGEITAEVRRLVRAGYREIVLTGINLSRYGSGWGSSLAEAAAACEEVPGDFRIRLGSVEPDLLSPADWDALAAFPRLCPQFHLALQSGCDATLRRMNRHYTARQYLETVEGIRGRFSNPSVTTDLIAGFPGETEAEFEECCRTVEAAGLLRGHVFEYSPRAGTAAAALPDQVLPAVKKERAKALARLCRESGRAFAQTQVGRTARVLLEATGGGYTDNYLYVQVFPPGQVPHGAGGWIDVRLDRVVEDGCHGIPINTDCKTEKENEDGGISCFH</sequence>
<dbReference type="PANTHER" id="PTHR43837">
    <property type="entry name" value="RIBOSOMAL PROTEIN S12 METHYLTHIOTRANSFERASE RIMO"/>
    <property type="match status" value="1"/>
</dbReference>
<dbReference type="InterPro" id="IPR005840">
    <property type="entry name" value="Ribosomal_uS12_MeSTrfase_RimO"/>
</dbReference>
<dbReference type="InterPro" id="IPR020612">
    <property type="entry name" value="Methylthiotransferase_CS"/>
</dbReference>
<dbReference type="InterPro" id="IPR058240">
    <property type="entry name" value="rSAM_sf"/>
</dbReference>
<dbReference type="PROSITE" id="PS01278">
    <property type="entry name" value="MTTASE_RADICAL"/>
    <property type="match status" value="1"/>
</dbReference>
<comment type="cofactor">
    <cofactor evidence="1">
        <name>[4Fe-4S] cluster</name>
        <dbReference type="ChEBI" id="CHEBI:49883"/>
    </cofactor>
</comment>
<dbReference type="InterPro" id="IPR023404">
    <property type="entry name" value="rSAM_horseshoe"/>
</dbReference>
<organism evidence="11 12">
    <name type="scientific">Yanshouia hominis</name>
    <dbReference type="NCBI Taxonomy" id="2763673"/>
    <lineage>
        <taxon>Bacteria</taxon>
        <taxon>Bacillati</taxon>
        <taxon>Bacillota</taxon>
        <taxon>Clostridia</taxon>
        <taxon>Eubacteriales</taxon>
        <taxon>Oscillospiraceae</taxon>
        <taxon>Yanshouia</taxon>
    </lineage>
</organism>
<name>A0ABR7NGX8_9FIRM</name>
<evidence type="ECO:0000313" key="11">
    <source>
        <dbReference type="EMBL" id="MBC8575651.1"/>
    </source>
</evidence>
<dbReference type="InterPro" id="IPR006638">
    <property type="entry name" value="Elp3/MiaA/NifB-like_rSAM"/>
</dbReference>
<evidence type="ECO:0000256" key="5">
    <source>
        <dbReference type="ARBA" id="ARBA00022691"/>
    </source>
</evidence>
<evidence type="ECO:0000313" key="12">
    <source>
        <dbReference type="Proteomes" id="UP000658131"/>
    </source>
</evidence>
<keyword evidence="5" id="KW-0949">S-adenosyl-L-methionine</keyword>
<dbReference type="PROSITE" id="PS51918">
    <property type="entry name" value="RADICAL_SAM"/>
    <property type="match status" value="1"/>
</dbReference>
<evidence type="ECO:0000256" key="4">
    <source>
        <dbReference type="ARBA" id="ARBA00022679"/>
    </source>
</evidence>
<dbReference type="PROSITE" id="PS51449">
    <property type="entry name" value="MTTASE_N"/>
    <property type="match status" value="1"/>
</dbReference>
<gene>
    <name evidence="11" type="primary">mtaB</name>
    <name evidence="11" type="ORF">H8717_04390</name>
</gene>
<dbReference type="Gene3D" id="3.80.30.20">
    <property type="entry name" value="tm_1862 like domain"/>
    <property type="match status" value="1"/>
</dbReference>
<dbReference type="Proteomes" id="UP000658131">
    <property type="component" value="Unassembled WGS sequence"/>
</dbReference>
<protein>
    <submittedName>
        <fullName evidence="11">tRNA (N(6)-L-threonylcarbamoyladenosine(37)-C(2))-methylthiotransferase MtaB</fullName>
    </submittedName>
</protein>
<keyword evidence="7" id="KW-0408">Iron</keyword>
<evidence type="ECO:0000256" key="3">
    <source>
        <dbReference type="ARBA" id="ARBA00022490"/>
    </source>
</evidence>
<dbReference type="SFLD" id="SFLDG01082">
    <property type="entry name" value="B12-binding_domain_containing"/>
    <property type="match status" value="1"/>
</dbReference>
<dbReference type="SFLD" id="SFLDS00029">
    <property type="entry name" value="Radical_SAM"/>
    <property type="match status" value="1"/>
</dbReference>
<evidence type="ECO:0000259" key="10">
    <source>
        <dbReference type="PROSITE" id="PS51918"/>
    </source>
</evidence>
<feature type="domain" description="Radical SAM core" evidence="10">
    <location>
        <begin position="138"/>
        <end position="366"/>
    </location>
</feature>
<evidence type="ECO:0000256" key="6">
    <source>
        <dbReference type="ARBA" id="ARBA00022723"/>
    </source>
</evidence>
<dbReference type="EMBL" id="JACRTB010000006">
    <property type="protein sequence ID" value="MBC8575651.1"/>
    <property type="molecule type" value="Genomic_DNA"/>
</dbReference>
<dbReference type="PANTHER" id="PTHR43837:SF1">
    <property type="entry name" value="RIBOSOMAL PROTEIN US12 METHYLTHIOTRANSFERASE RIMO"/>
    <property type="match status" value="1"/>
</dbReference>
<dbReference type="InterPro" id="IPR005839">
    <property type="entry name" value="Methylthiotransferase"/>
</dbReference>
<dbReference type="Gene3D" id="3.40.50.12160">
    <property type="entry name" value="Methylthiotransferase, N-terminal domain"/>
    <property type="match status" value="1"/>
</dbReference>
<keyword evidence="12" id="KW-1185">Reference proteome</keyword>
<dbReference type="InterPro" id="IPR007197">
    <property type="entry name" value="rSAM"/>
</dbReference>